<organism evidence="1">
    <name type="scientific">marine metagenome</name>
    <dbReference type="NCBI Taxonomy" id="408172"/>
    <lineage>
        <taxon>unclassified sequences</taxon>
        <taxon>metagenomes</taxon>
        <taxon>ecological metagenomes</taxon>
    </lineage>
</organism>
<gene>
    <name evidence="1" type="ORF">METZ01_LOCUS139074</name>
</gene>
<reference evidence="1" key="1">
    <citation type="submission" date="2018-05" db="EMBL/GenBank/DDBJ databases">
        <authorList>
            <person name="Lanie J.A."/>
            <person name="Ng W.-L."/>
            <person name="Kazmierczak K.M."/>
            <person name="Andrzejewski T.M."/>
            <person name="Davidsen T.M."/>
            <person name="Wayne K.J."/>
            <person name="Tettelin H."/>
            <person name="Glass J.I."/>
            <person name="Rusch D."/>
            <person name="Podicherti R."/>
            <person name="Tsui H.-C.T."/>
            <person name="Winkler M.E."/>
        </authorList>
    </citation>
    <scope>NUCLEOTIDE SEQUENCE</scope>
</reference>
<name>A0A381ZAH1_9ZZZZ</name>
<protein>
    <submittedName>
        <fullName evidence="1">Uncharacterized protein</fullName>
    </submittedName>
</protein>
<sequence>VTDAKVLPQPNLLRPSENLLAGPVVF</sequence>
<proteinExistence type="predicted"/>
<accession>A0A381ZAH1</accession>
<dbReference type="AlphaFoldDB" id="A0A381ZAH1"/>
<dbReference type="EMBL" id="UINC01020560">
    <property type="protein sequence ID" value="SVA86220.1"/>
    <property type="molecule type" value="Genomic_DNA"/>
</dbReference>
<evidence type="ECO:0000313" key="1">
    <source>
        <dbReference type="EMBL" id="SVA86220.1"/>
    </source>
</evidence>
<feature type="non-terminal residue" evidence="1">
    <location>
        <position position="1"/>
    </location>
</feature>